<dbReference type="AlphaFoldDB" id="A0A930VK26"/>
<dbReference type="EMBL" id="JADKPO010000004">
    <property type="protein sequence ID" value="MBF4767086.1"/>
    <property type="molecule type" value="Genomic_DNA"/>
</dbReference>
<protein>
    <submittedName>
        <fullName evidence="4">AAA family ATPase</fullName>
    </submittedName>
</protein>
<dbReference type="GO" id="GO:0035556">
    <property type="term" value="P:intracellular signal transduction"/>
    <property type="evidence" value="ECO:0007669"/>
    <property type="project" value="InterPro"/>
</dbReference>
<dbReference type="Gene3D" id="3.30.70.1230">
    <property type="entry name" value="Nucleotide cyclase"/>
    <property type="match status" value="1"/>
</dbReference>
<dbReference type="GO" id="GO:0004016">
    <property type="term" value="F:adenylate cyclase activity"/>
    <property type="evidence" value="ECO:0007669"/>
    <property type="project" value="TreeGrafter"/>
</dbReference>
<organism evidence="4 5">
    <name type="scientific">Nocardioides agariphilus</name>
    <dbReference type="NCBI Taxonomy" id="433664"/>
    <lineage>
        <taxon>Bacteria</taxon>
        <taxon>Bacillati</taxon>
        <taxon>Actinomycetota</taxon>
        <taxon>Actinomycetes</taxon>
        <taxon>Propionibacteriales</taxon>
        <taxon>Nocardioidaceae</taxon>
        <taxon>Nocardioides</taxon>
    </lineage>
</organism>
<dbReference type="GO" id="GO:0005737">
    <property type="term" value="C:cytoplasm"/>
    <property type="evidence" value="ECO:0007669"/>
    <property type="project" value="TreeGrafter"/>
</dbReference>
<dbReference type="PANTHER" id="PTHR16305:SF28">
    <property type="entry name" value="GUANYLATE CYCLASE DOMAIN-CONTAINING PROTEIN"/>
    <property type="match status" value="1"/>
</dbReference>
<dbReference type="InterPro" id="IPR011990">
    <property type="entry name" value="TPR-like_helical_dom_sf"/>
</dbReference>
<dbReference type="PANTHER" id="PTHR16305">
    <property type="entry name" value="TESTICULAR SOLUBLE ADENYLYL CYCLASE"/>
    <property type="match status" value="1"/>
</dbReference>
<dbReference type="SUPFAM" id="SSF55073">
    <property type="entry name" value="Nucleotide cyclase"/>
    <property type="match status" value="1"/>
</dbReference>
<evidence type="ECO:0000256" key="1">
    <source>
        <dbReference type="ARBA" id="ARBA00022741"/>
    </source>
</evidence>
<dbReference type="InterPro" id="IPR041664">
    <property type="entry name" value="AAA_16"/>
</dbReference>
<keyword evidence="2" id="KW-0067">ATP-binding</keyword>
<dbReference type="Gene3D" id="1.25.40.10">
    <property type="entry name" value="Tetratricopeptide repeat domain"/>
    <property type="match status" value="1"/>
</dbReference>
<reference evidence="4" key="1">
    <citation type="submission" date="2020-11" db="EMBL/GenBank/DDBJ databases">
        <title>Nocardioides cynanchi sp. nov., isolated from soil of rhizosphere of Cynanchum wilfordii.</title>
        <authorList>
            <person name="Lee J.-S."/>
            <person name="Suh M.K."/>
            <person name="Kim J.-S."/>
        </authorList>
    </citation>
    <scope>NUCLEOTIDE SEQUENCE</scope>
    <source>
        <strain evidence="4">KCTC 19276</strain>
    </source>
</reference>
<comment type="caution">
    <text evidence="4">The sequence shown here is derived from an EMBL/GenBank/DDBJ whole genome shotgun (WGS) entry which is preliminary data.</text>
</comment>
<dbReference type="SUPFAM" id="SSF52540">
    <property type="entry name" value="P-loop containing nucleoside triphosphate hydrolases"/>
    <property type="match status" value="1"/>
</dbReference>
<gene>
    <name evidence="4" type="ORF">ISU10_04825</name>
</gene>
<sequence>MSETQEAFCGSCGTALAVGCRTCQAPLTAGQRFCTRCGTPVNVEDDVDPAVPVPETERRLCSLLFVDLVGFTPLSEGRDPEEVRELLSDYFALARRVVGRYGAVIEKFIGDAVMAVWGTPVATEGDAERSVRAALDLVAAVAEMGVRLDAPGLTARAGVVTGTVATTPGADGQAMVAGDPVNTAARVQSAAPPGAVLVDVTTRRLVGPAIDLEPFGDLELKGKSQPETLWRARQVVSGMGGAQRADGLEGPFVGRSTEFTVLKDRLHATIEHRSPGLVLVTGAPGVGKSRLGWELEKYVDGLADAVFWHRGRCPTFGEDTAYWALTEMVRARLGIGEDDDLSTVEEKLAQTLDRLFDDPADQALVADRLAPLLGLPVSRDGHPQAELFAGWRTFFEGLARQQPVLLVIEDLHDADEGLLDFVEHLVAWVRDLPVLVIGFARPELLERRPGLGDGRHRTALALSPLDETAMLELLAGLVDHLPGPAAAAIQAHAQGIPLFAVETVRSLIDQQVVVATGEGYSLAGDLGTLDVPDSLQSLLAARLDALDPVARSLAGDAAVIAAPFTVETMTAVSSLTPAQVAAGLAELARRDVLVTSADALSPQLGSFGYSHGLLAQVAYQTLSRKDLKERHLRVARHLDGSARNEGDALAELVAQHHVRALRARPHDPDVPALREEAVHWLGRAGERAATTGAPASAARLYATAAELAEEDGTETGALAAAGFWMRSGHASLALGDGHAIIAAASRAADLRARHGRTREVALAQVLRGRGLFLSGRADEARTLMLAATAELEAEPGVDTVAAMADALAPFSMSGLDAGEELTERALVLAQQLGVTGPHWIDLLIHRALVLATRDRRAEAATYLREALRLAELADDPLARARALLNLGDAVTSTDPAECLRLSLQVIELARLTGGHYWLLYGTSNGVLAALVTGDWDIAAGLVEGALEDDALIDVGILVPTAAIVWALRGKAEQAHALLVAMQVVERDAQESAYLDYAWAVVLEAEGDLAGTLEHAQRSAETSMRIGLHSDIFRMAWPLAARAAHANHDDAATKALLAMLEGRLPGEFPPVVRAELALAGARALPDADARTPALAAALTLARSAGSPYHLAQALLDVAEDGSSTEADPDRVDPAVAEALAIGEALGSPLVIGRARALAAR</sequence>
<dbReference type="GO" id="GO:0005524">
    <property type="term" value="F:ATP binding"/>
    <property type="evidence" value="ECO:0007669"/>
    <property type="project" value="UniProtKB-KW"/>
</dbReference>
<name>A0A930VK26_9ACTN</name>
<accession>A0A930VK26</accession>
<dbReference type="GO" id="GO:0009190">
    <property type="term" value="P:cyclic nucleotide biosynthetic process"/>
    <property type="evidence" value="ECO:0007669"/>
    <property type="project" value="InterPro"/>
</dbReference>
<dbReference type="InterPro" id="IPR001054">
    <property type="entry name" value="A/G_cyclase"/>
</dbReference>
<evidence type="ECO:0000256" key="2">
    <source>
        <dbReference type="ARBA" id="ARBA00022840"/>
    </source>
</evidence>
<keyword evidence="1" id="KW-0547">Nucleotide-binding</keyword>
<proteinExistence type="predicted"/>
<evidence type="ECO:0000313" key="4">
    <source>
        <dbReference type="EMBL" id="MBF4767086.1"/>
    </source>
</evidence>
<evidence type="ECO:0000313" key="5">
    <source>
        <dbReference type="Proteomes" id="UP000660668"/>
    </source>
</evidence>
<dbReference type="PROSITE" id="PS50125">
    <property type="entry name" value="GUANYLATE_CYCLASE_2"/>
    <property type="match status" value="1"/>
</dbReference>
<dbReference type="InterPro" id="IPR029787">
    <property type="entry name" value="Nucleotide_cyclase"/>
</dbReference>
<dbReference type="SUPFAM" id="SSF48452">
    <property type="entry name" value="TPR-like"/>
    <property type="match status" value="1"/>
</dbReference>
<dbReference type="Pfam" id="PF13191">
    <property type="entry name" value="AAA_16"/>
    <property type="match status" value="1"/>
</dbReference>
<keyword evidence="5" id="KW-1185">Reference proteome</keyword>
<dbReference type="Pfam" id="PF00211">
    <property type="entry name" value="Guanylate_cyc"/>
    <property type="match status" value="1"/>
</dbReference>
<dbReference type="CDD" id="cd07302">
    <property type="entry name" value="CHD"/>
    <property type="match status" value="1"/>
</dbReference>
<dbReference type="InterPro" id="IPR027417">
    <property type="entry name" value="P-loop_NTPase"/>
</dbReference>
<dbReference type="SMART" id="SM00044">
    <property type="entry name" value="CYCc"/>
    <property type="match status" value="1"/>
</dbReference>
<evidence type="ECO:0000259" key="3">
    <source>
        <dbReference type="PROSITE" id="PS50125"/>
    </source>
</evidence>
<dbReference type="Gene3D" id="3.40.50.300">
    <property type="entry name" value="P-loop containing nucleotide triphosphate hydrolases"/>
    <property type="match status" value="1"/>
</dbReference>
<feature type="domain" description="Guanylate cyclase" evidence="3">
    <location>
        <begin position="62"/>
        <end position="188"/>
    </location>
</feature>
<dbReference type="Proteomes" id="UP000660668">
    <property type="component" value="Unassembled WGS sequence"/>
</dbReference>